<evidence type="ECO:0000256" key="1">
    <source>
        <dbReference type="SAM" id="MobiDB-lite"/>
    </source>
</evidence>
<keyword evidence="3" id="KW-1185">Reference proteome</keyword>
<feature type="region of interest" description="Disordered" evidence="1">
    <location>
        <begin position="51"/>
        <end position="70"/>
    </location>
</feature>
<reference evidence="2" key="1">
    <citation type="submission" date="2018-11" db="EMBL/GenBank/DDBJ databases">
        <authorList>
            <consortium name="Pathogen Informatics"/>
        </authorList>
    </citation>
    <scope>NUCLEOTIDE SEQUENCE</scope>
</reference>
<organism evidence="2 3">
    <name type="scientific">Protopolystoma xenopodis</name>
    <dbReference type="NCBI Taxonomy" id="117903"/>
    <lineage>
        <taxon>Eukaryota</taxon>
        <taxon>Metazoa</taxon>
        <taxon>Spiralia</taxon>
        <taxon>Lophotrochozoa</taxon>
        <taxon>Platyhelminthes</taxon>
        <taxon>Monogenea</taxon>
        <taxon>Polyopisthocotylea</taxon>
        <taxon>Polystomatidea</taxon>
        <taxon>Polystomatidae</taxon>
        <taxon>Protopolystoma</taxon>
    </lineage>
</organism>
<gene>
    <name evidence="2" type="ORF">PXEA_LOCUS11152</name>
</gene>
<sequence length="90" mass="10090">MPYLGWSEAVRGGPVEDDKFIAEFFRGQVKSKTKNVICDKRDSMASGYEAKATSLSWPPGQGTPKDKRNNLKLRPDVTISHRVRISINLP</sequence>
<dbReference type="EMBL" id="CAAALY010033880">
    <property type="protein sequence ID" value="VEL17712.1"/>
    <property type="molecule type" value="Genomic_DNA"/>
</dbReference>
<name>A0A3S5AIU9_9PLAT</name>
<comment type="caution">
    <text evidence="2">The sequence shown here is derived from an EMBL/GenBank/DDBJ whole genome shotgun (WGS) entry which is preliminary data.</text>
</comment>
<dbReference type="Proteomes" id="UP000784294">
    <property type="component" value="Unassembled WGS sequence"/>
</dbReference>
<protein>
    <submittedName>
        <fullName evidence="2">Uncharacterized protein</fullName>
    </submittedName>
</protein>
<evidence type="ECO:0000313" key="2">
    <source>
        <dbReference type="EMBL" id="VEL17712.1"/>
    </source>
</evidence>
<proteinExistence type="predicted"/>
<dbReference type="AlphaFoldDB" id="A0A3S5AIU9"/>
<evidence type="ECO:0000313" key="3">
    <source>
        <dbReference type="Proteomes" id="UP000784294"/>
    </source>
</evidence>
<accession>A0A3S5AIU9</accession>